<evidence type="ECO:0000313" key="1">
    <source>
        <dbReference type="EMBL" id="MBS7233696.1"/>
    </source>
</evidence>
<organism evidence="1 2">
    <name type="scientific">Flavobacterium psychroterrae</name>
    <dbReference type="NCBI Taxonomy" id="2133767"/>
    <lineage>
        <taxon>Bacteria</taxon>
        <taxon>Pseudomonadati</taxon>
        <taxon>Bacteroidota</taxon>
        <taxon>Flavobacteriia</taxon>
        <taxon>Flavobacteriales</taxon>
        <taxon>Flavobacteriaceae</taxon>
        <taxon>Flavobacterium</taxon>
    </lineage>
</organism>
<gene>
    <name evidence="1" type="ORF">KHA90_22020</name>
</gene>
<keyword evidence="2" id="KW-1185">Reference proteome</keyword>
<proteinExistence type="predicted"/>
<dbReference type="Proteomes" id="UP000722625">
    <property type="component" value="Unassembled WGS sequence"/>
</dbReference>
<reference evidence="1 2" key="1">
    <citation type="journal article" date="2018" name="Int. J. Syst. Evol. Microbiol.">
        <title>Flavobacterium chryseum sp. nov. and Flavobacterium psychroterrae sp. nov., novel environmental bacteria isolated from Antarctica.</title>
        <authorList>
            <person name="Kralova S."/>
            <person name="Svec P."/>
            <person name="Busse H.J."/>
            <person name="Stankova E."/>
            <person name="Vaczi P."/>
            <person name="Sedlacek I."/>
        </authorList>
    </citation>
    <scope>NUCLEOTIDE SEQUENCE [LARGE SCALE GENOMIC DNA]</scope>
    <source>
        <strain evidence="1 2">CCM 8827</strain>
    </source>
</reference>
<name>A0ABS5PHH2_9FLAO</name>
<comment type="caution">
    <text evidence="1">The sequence shown here is derived from an EMBL/GenBank/DDBJ whole genome shotgun (WGS) entry which is preliminary data.</text>
</comment>
<accession>A0ABS5PHH2</accession>
<sequence>MIKNLLKNIKVTFIKDLDKIIIPKYIVFNINSSSIFELNDWNFYKAIYEILNTIIKEYDLTSRAYIRTFQSFEFDNKWLGFGRMKWNLENNKKWAQKYKTKEYSNMNLQFFNTEIWSPDWNHFDKTGDLPKFFSKLYNENGNQGIFIALELRMYNNNQNFIDKSIQNIKELILNSEVKIFERYWTASSGFHNNIQDITYQESTNIK</sequence>
<protein>
    <submittedName>
        <fullName evidence="1">Uncharacterized protein</fullName>
    </submittedName>
</protein>
<dbReference type="RefSeq" id="WP_213306712.1">
    <property type="nucleotide sequence ID" value="NZ_JAGYVZ010000031.1"/>
</dbReference>
<evidence type="ECO:0000313" key="2">
    <source>
        <dbReference type="Proteomes" id="UP000722625"/>
    </source>
</evidence>
<dbReference type="EMBL" id="JAGYVZ010000031">
    <property type="protein sequence ID" value="MBS7233696.1"/>
    <property type="molecule type" value="Genomic_DNA"/>
</dbReference>